<dbReference type="GO" id="GO:0005886">
    <property type="term" value="C:plasma membrane"/>
    <property type="evidence" value="ECO:0007669"/>
    <property type="project" value="UniProtKB-SubCell"/>
</dbReference>
<feature type="transmembrane region" description="Helical" evidence="8">
    <location>
        <begin position="45"/>
        <end position="65"/>
    </location>
</feature>
<keyword evidence="4 8" id="KW-1003">Cell membrane</keyword>
<name>A0A9D1PYY0_9BACT</name>
<comment type="similarity">
    <text evidence="2 8">Belongs to the 4-toluene sulfonate uptake permease (TSUP) (TC 2.A.102) family.</text>
</comment>
<proteinExistence type="inferred from homology"/>
<keyword evidence="6 8" id="KW-1133">Transmembrane helix</keyword>
<dbReference type="PANTHER" id="PTHR30269:SF37">
    <property type="entry name" value="MEMBRANE TRANSPORTER PROTEIN"/>
    <property type="match status" value="1"/>
</dbReference>
<feature type="transmembrane region" description="Helical" evidence="8">
    <location>
        <begin position="132"/>
        <end position="157"/>
    </location>
</feature>
<comment type="caution">
    <text evidence="9">The sequence shown here is derived from an EMBL/GenBank/DDBJ whole genome shotgun (WGS) entry which is preliminary data.</text>
</comment>
<evidence type="ECO:0000256" key="4">
    <source>
        <dbReference type="ARBA" id="ARBA00022475"/>
    </source>
</evidence>
<comment type="subcellular location">
    <subcellularLocation>
        <location evidence="1 8">Cell membrane</location>
        <topology evidence="1 8">Multi-pass membrane protein</topology>
    </subcellularLocation>
</comment>
<keyword evidence="3" id="KW-0813">Transport</keyword>
<evidence type="ECO:0000256" key="3">
    <source>
        <dbReference type="ARBA" id="ARBA00022448"/>
    </source>
</evidence>
<evidence type="ECO:0000313" key="9">
    <source>
        <dbReference type="EMBL" id="HIW01470.1"/>
    </source>
</evidence>
<sequence length="247" mass="26299">MLDDPSLWLFALAWFLGGFVNGLSGMGAAMVALPIVAGSMDPHTLVPATCVCVAIISASTAWVFWRHTRWQALKFLIIGALPGSLAGLAILLILPTSVLQLAAGIIMVLFVLWQFFHAITMPRGDTLLSGSIAGFFSGFINTSISFGNPPVAIYSLYAGWSQLETLGSMNVFTLIACLITCVAHASAGLYNMDVLWHVLFGGPATVLGMVVALPLETRISQTLFRRILLFIIAVAGGICIIRGLTSL</sequence>
<dbReference type="InterPro" id="IPR052017">
    <property type="entry name" value="TSUP"/>
</dbReference>
<feature type="transmembrane region" description="Helical" evidence="8">
    <location>
        <begin position="195"/>
        <end position="215"/>
    </location>
</feature>
<feature type="transmembrane region" description="Helical" evidence="8">
    <location>
        <begin position="101"/>
        <end position="120"/>
    </location>
</feature>
<reference evidence="9" key="2">
    <citation type="submission" date="2021-04" db="EMBL/GenBank/DDBJ databases">
        <authorList>
            <person name="Gilroy R."/>
        </authorList>
    </citation>
    <scope>NUCLEOTIDE SEQUENCE</scope>
    <source>
        <strain evidence="9">ChiHecec2B26-446</strain>
    </source>
</reference>
<dbReference type="InterPro" id="IPR002781">
    <property type="entry name" value="TM_pro_TauE-like"/>
</dbReference>
<dbReference type="EMBL" id="DXHV01000082">
    <property type="protein sequence ID" value="HIW01470.1"/>
    <property type="molecule type" value="Genomic_DNA"/>
</dbReference>
<accession>A0A9D1PYY0</accession>
<keyword evidence="5 8" id="KW-0812">Transmembrane</keyword>
<reference evidence="9" key="1">
    <citation type="journal article" date="2021" name="PeerJ">
        <title>Extensive microbial diversity within the chicken gut microbiome revealed by metagenomics and culture.</title>
        <authorList>
            <person name="Gilroy R."/>
            <person name="Ravi A."/>
            <person name="Getino M."/>
            <person name="Pursley I."/>
            <person name="Horton D.L."/>
            <person name="Alikhan N.F."/>
            <person name="Baker D."/>
            <person name="Gharbi K."/>
            <person name="Hall N."/>
            <person name="Watson M."/>
            <person name="Adriaenssens E.M."/>
            <person name="Foster-Nyarko E."/>
            <person name="Jarju S."/>
            <person name="Secka A."/>
            <person name="Antonio M."/>
            <person name="Oren A."/>
            <person name="Chaudhuri R.R."/>
            <person name="La Ragione R."/>
            <person name="Hildebrand F."/>
            <person name="Pallen M.J."/>
        </authorList>
    </citation>
    <scope>NUCLEOTIDE SEQUENCE</scope>
    <source>
        <strain evidence="9">ChiHecec2B26-446</strain>
    </source>
</reference>
<keyword evidence="7 8" id="KW-0472">Membrane</keyword>
<gene>
    <name evidence="9" type="ORF">H9894_09855</name>
</gene>
<protein>
    <recommendedName>
        <fullName evidence="8">Probable membrane transporter protein</fullName>
    </recommendedName>
</protein>
<dbReference type="Pfam" id="PF01925">
    <property type="entry name" value="TauE"/>
    <property type="match status" value="1"/>
</dbReference>
<evidence type="ECO:0000256" key="5">
    <source>
        <dbReference type="ARBA" id="ARBA00022692"/>
    </source>
</evidence>
<evidence type="ECO:0000256" key="6">
    <source>
        <dbReference type="ARBA" id="ARBA00022989"/>
    </source>
</evidence>
<feature type="transmembrane region" description="Helical" evidence="8">
    <location>
        <begin position="169"/>
        <end position="189"/>
    </location>
</feature>
<dbReference type="Proteomes" id="UP000886752">
    <property type="component" value="Unassembled WGS sequence"/>
</dbReference>
<evidence type="ECO:0000313" key="10">
    <source>
        <dbReference type="Proteomes" id="UP000886752"/>
    </source>
</evidence>
<dbReference type="PANTHER" id="PTHR30269">
    <property type="entry name" value="TRANSMEMBRANE PROTEIN YFCA"/>
    <property type="match status" value="1"/>
</dbReference>
<evidence type="ECO:0000256" key="1">
    <source>
        <dbReference type="ARBA" id="ARBA00004651"/>
    </source>
</evidence>
<feature type="transmembrane region" description="Helical" evidence="8">
    <location>
        <begin position="71"/>
        <end position="94"/>
    </location>
</feature>
<feature type="transmembrane region" description="Helical" evidence="8">
    <location>
        <begin position="6"/>
        <end position="33"/>
    </location>
</feature>
<dbReference type="AlphaFoldDB" id="A0A9D1PYY0"/>
<evidence type="ECO:0000256" key="2">
    <source>
        <dbReference type="ARBA" id="ARBA00009142"/>
    </source>
</evidence>
<organism evidence="9 10">
    <name type="scientific">Candidatus Desulfovibrio intestinipullorum</name>
    <dbReference type="NCBI Taxonomy" id="2838536"/>
    <lineage>
        <taxon>Bacteria</taxon>
        <taxon>Pseudomonadati</taxon>
        <taxon>Thermodesulfobacteriota</taxon>
        <taxon>Desulfovibrionia</taxon>
        <taxon>Desulfovibrionales</taxon>
        <taxon>Desulfovibrionaceae</taxon>
        <taxon>Desulfovibrio</taxon>
    </lineage>
</organism>
<evidence type="ECO:0000256" key="8">
    <source>
        <dbReference type="RuleBase" id="RU363041"/>
    </source>
</evidence>
<evidence type="ECO:0000256" key="7">
    <source>
        <dbReference type="ARBA" id="ARBA00023136"/>
    </source>
</evidence>
<feature type="transmembrane region" description="Helical" evidence="8">
    <location>
        <begin position="227"/>
        <end position="245"/>
    </location>
</feature>